<accession>A0A6H1NW81</accession>
<dbReference type="GO" id="GO:0043190">
    <property type="term" value="C:ATP-binding cassette (ABC) transporter complex"/>
    <property type="evidence" value="ECO:0007669"/>
    <property type="project" value="InterPro"/>
</dbReference>
<sequence>MKDILWLIQNTLRVTFRKKKNIIMYLCMPLIGIFISLLVYGGDQKTILHIGIVNQDNSKISTDSIQFLKRLENVEITKITTADVQNQITSGDLDSVITLEKGYSDSVLAGEPDHIQLTSIKGAAITAYVKSYLHQYIDNITTISYVAGGNQQTFEQMYQDYQQTDYKLTTNALEDSSKNKFMTNQTIGFLIMIMLMSACNMSEIILLEKENRTYFRLLSTPINARKYIFSNVMVNMIVMTIQVLITLTIMKSIFGIGINISFWSAAFVMLLFSLISVGISLVIVSFSNSRSAAGALQNLIITPTVMLSGCFWPVEVMPKSLQKIANFLPQRWTLDTLTKLQEGNEFSGLYLNFMILFAFAAAFFLIAVYRFSRNNSTQTFV</sequence>
<reference evidence="10 11" key="2">
    <citation type="submission" date="2020-04" db="EMBL/GenBank/DDBJ databases">
        <authorList>
            <person name="Fomenkov A."/>
            <person name="Anton B.P."/>
            <person name="Roberts R.J."/>
        </authorList>
    </citation>
    <scope>NUCLEOTIDE SEQUENCE [LARGE SCALE GENOMIC DNA]</scope>
    <source>
        <strain evidence="10 11">S2</strain>
    </source>
</reference>
<dbReference type="InterPro" id="IPR013525">
    <property type="entry name" value="ABC2_TM"/>
</dbReference>
<evidence type="ECO:0000256" key="2">
    <source>
        <dbReference type="ARBA" id="ARBA00007783"/>
    </source>
</evidence>
<evidence type="ECO:0000256" key="6">
    <source>
        <dbReference type="ARBA" id="ARBA00022989"/>
    </source>
</evidence>
<dbReference type="InterPro" id="IPR051449">
    <property type="entry name" value="ABC-2_transporter_component"/>
</dbReference>
<proteinExistence type="inferred from homology"/>
<name>A0A6H1NW81_PRIMG</name>
<keyword evidence="4 8" id="KW-1003">Cell membrane</keyword>
<feature type="transmembrane region" description="Helical" evidence="8">
    <location>
        <begin position="228"/>
        <end position="250"/>
    </location>
</feature>
<evidence type="ECO:0000259" key="9">
    <source>
        <dbReference type="PROSITE" id="PS51012"/>
    </source>
</evidence>
<dbReference type="Proteomes" id="UP000501868">
    <property type="component" value="Chromosome"/>
</dbReference>
<dbReference type="PRINTS" id="PR00164">
    <property type="entry name" value="ABC2TRNSPORT"/>
</dbReference>
<protein>
    <recommendedName>
        <fullName evidence="8">Transport permease protein</fullName>
    </recommendedName>
</protein>
<comment type="subcellular location">
    <subcellularLocation>
        <location evidence="1 8">Cell membrane</location>
        <topology evidence="1 8">Multi-pass membrane protein</topology>
    </subcellularLocation>
</comment>
<dbReference type="PANTHER" id="PTHR30294:SF45">
    <property type="entry name" value="LINEARMYCIN RESISTANCE PERMEASE PROTEIN LNRN"/>
    <property type="match status" value="1"/>
</dbReference>
<organism evidence="10 11">
    <name type="scientific">Priestia megaterium</name>
    <name type="common">Bacillus megaterium</name>
    <dbReference type="NCBI Taxonomy" id="1404"/>
    <lineage>
        <taxon>Bacteria</taxon>
        <taxon>Bacillati</taxon>
        <taxon>Bacillota</taxon>
        <taxon>Bacilli</taxon>
        <taxon>Bacillales</taxon>
        <taxon>Bacillaceae</taxon>
        <taxon>Priestia</taxon>
    </lineage>
</organism>
<keyword evidence="7 8" id="KW-0472">Membrane</keyword>
<dbReference type="Gene3D" id="3.40.1710.10">
    <property type="entry name" value="abc type-2 transporter like domain"/>
    <property type="match status" value="1"/>
</dbReference>
<keyword evidence="5 8" id="KW-0812">Transmembrane</keyword>
<dbReference type="PROSITE" id="PS51012">
    <property type="entry name" value="ABC_TM2"/>
    <property type="match status" value="1"/>
</dbReference>
<evidence type="ECO:0000256" key="8">
    <source>
        <dbReference type="RuleBase" id="RU361157"/>
    </source>
</evidence>
<evidence type="ECO:0000256" key="7">
    <source>
        <dbReference type="ARBA" id="ARBA00023136"/>
    </source>
</evidence>
<feature type="domain" description="ABC transmembrane type-2" evidence="9">
    <location>
        <begin position="150"/>
        <end position="374"/>
    </location>
</feature>
<evidence type="ECO:0000313" key="11">
    <source>
        <dbReference type="Proteomes" id="UP000501868"/>
    </source>
</evidence>
<dbReference type="Pfam" id="PF12698">
    <property type="entry name" value="ABC2_membrane_3"/>
    <property type="match status" value="1"/>
</dbReference>
<evidence type="ECO:0000256" key="1">
    <source>
        <dbReference type="ARBA" id="ARBA00004651"/>
    </source>
</evidence>
<dbReference type="InterPro" id="IPR000412">
    <property type="entry name" value="ABC_2_transport"/>
</dbReference>
<reference evidence="10 11" key="1">
    <citation type="submission" date="2020-04" db="EMBL/GenBank/DDBJ databases">
        <title>Genome-Wide Identification of 5-Methylcytosine Sites in Bacterial Genomes By High-Throughput Sequencing of MspJI Restriction Fragments.</title>
        <authorList>
            <person name="Wu V."/>
        </authorList>
    </citation>
    <scope>NUCLEOTIDE SEQUENCE [LARGE SCALE GENOMIC DNA]</scope>
    <source>
        <strain evidence="10 11">S2</strain>
    </source>
</reference>
<evidence type="ECO:0000313" key="10">
    <source>
        <dbReference type="EMBL" id="QIZ05361.1"/>
    </source>
</evidence>
<feature type="transmembrane region" description="Helical" evidence="8">
    <location>
        <begin position="187"/>
        <end position="207"/>
    </location>
</feature>
<dbReference type="EMBL" id="CP051128">
    <property type="protein sequence ID" value="QIZ05361.1"/>
    <property type="molecule type" value="Genomic_DNA"/>
</dbReference>
<evidence type="ECO:0000256" key="5">
    <source>
        <dbReference type="ARBA" id="ARBA00022692"/>
    </source>
</evidence>
<keyword evidence="6 8" id="KW-1133">Transmembrane helix</keyword>
<feature type="transmembrane region" description="Helical" evidence="8">
    <location>
        <begin position="262"/>
        <end position="284"/>
    </location>
</feature>
<evidence type="ECO:0000256" key="4">
    <source>
        <dbReference type="ARBA" id="ARBA00022475"/>
    </source>
</evidence>
<dbReference type="InterPro" id="IPR047817">
    <property type="entry name" value="ABC2_TM_bact-type"/>
</dbReference>
<feature type="transmembrane region" description="Helical" evidence="8">
    <location>
        <begin position="349"/>
        <end position="369"/>
    </location>
</feature>
<dbReference type="GO" id="GO:0140359">
    <property type="term" value="F:ABC-type transporter activity"/>
    <property type="evidence" value="ECO:0007669"/>
    <property type="project" value="InterPro"/>
</dbReference>
<evidence type="ECO:0000256" key="3">
    <source>
        <dbReference type="ARBA" id="ARBA00022448"/>
    </source>
</evidence>
<keyword evidence="3 8" id="KW-0813">Transport</keyword>
<feature type="transmembrane region" description="Helical" evidence="8">
    <location>
        <begin position="296"/>
        <end position="314"/>
    </location>
</feature>
<dbReference type="PANTHER" id="PTHR30294">
    <property type="entry name" value="MEMBRANE COMPONENT OF ABC TRANSPORTER YHHJ-RELATED"/>
    <property type="match status" value="1"/>
</dbReference>
<dbReference type="AlphaFoldDB" id="A0A6H1NW81"/>
<gene>
    <name evidence="10" type="ORF">HFZ78_00080</name>
</gene>
<comment type="similarity">
    <text evidence="2 8">Belongs to the ABC-2 integral membrane protein family.</text>
</comment>
<feature type="transmembrane region" description="Helical" evidence="8">
    <location>
        <begin position="21"/>
        <end position="40"/>
    </location>
</feature>